<reference evidence="9" key="1">
    <citation type="submission" date="2021-03" db="EMBL/GenBank/DDBJ databases">
        <authorList>
            <consortium name="Genoscope - CEA"/>
            <person name="William W."/>
        </authorList>
    </citation>
    <scope>NUCLEOTIDE SEQUENCE</scope>
    <source>
        <strain evidence="9">Doubled-haploid Pahang</strain>
    </source>
</reference>
<evidence type="ECO:0000256" key="5">
    <source>
        <dbReference type="ARBA" id="ARBA00023163"/>
    </source>
</evidence>
<dbReference type="Gene3D" id="4.10.280.10">
    <property type="entry name" value="Helix-loop-helix DNA-binding domain"/>
    <property type="match status" value="1"/>
</dbReference>
<dbReference type="GO" id="GO:0046983">
    <property type="term" value="F:protein dimerization activity"/>
    <property type="evidence" value="ECO:0007669"/>
    <property type="project" value="InterPro"/>
</dbReference>
<evidence type="ECO:0000256" key="2">
    <source>
        <dbReference type="ARBA" id="ARBA00005510"/>
    </source>
</evidence>
<comment type="similarity">
    <text evidence="2">Belongs to the bHLH protein family.</text>
</comment>
<dbReference type="CDD" id="cd11454">
    <property type="entry name" value="bHLH_AtIND_like"/>
    <property type="match status" value="1"/>
</dbReference>
<evidence type="ECO:0000313" key="9">
    <source>
        <dbReference type="EMBL" id="CAG1850695.1"/>
    </source>
</evidence>
<dbReference type="Pfam" id="PF00010">
    <property type="entry name" value="HLH"/>
    <property type="match status" value="1"/>
</dbReference>
<protein>
    <submittedName>
        <fullName evidence="9">(wild Malaysian banana) hypothetical protein</fullName>
    </submittedName>
</protein>
<dbReference type="PANTHER" id="PTHR16223">
    <property type="entry name" value="TRANSCRIPTION FACTOR BHLH83-RELATED"/>
    <property type="match status" value="1"/>
</dbReference>
<comment type="subcellular location">
    <subcellularLocation>
        <location evidence="1">Nucleus</location>
    </subcellularLocation>
</comment>
<dbReference type="PANTHER" id="PTHR16223:SF274">
    <property type="entry name" value="TRANSCRIPTION FACTOR BHLH84"/>
    <property type="match status" value="1"/>
</dbReference>
<evidence type="ECO:0000256" key="3">
    <source>
        <dbReference type="ARBA" id="ARBA00023015"/>
    </source>
</evidence>
<sequence length="346" mass="37489">MEPQGLVSEASWSCFDPAMSVEESEVMAQLLGGSQSFAGDHDQQQQMLWSDHNADSYYCAATSYPDPYCWPQGNCSRSSSTDYYYFSDPHMVPAIGVSSTPMSFSIGGERIDTPSFPVGAHHQFGAAVCVTEEASGDEVVDSLAKPPPPPPAHASQAIKRRLHGGVIEVAANTEEDDTQLQSPKKKARASAPMPKKGKNAQSKKAQKSGGSCNEEESNGDMNPQSSCCYTSEDDSNGSQELKGAAASLNSNGKTRAGRGSATDPQSLYARKRRERINERLRILQTLVPNGTKVDISTMLEEAVQYVKFLQLQIKLLSSDDLWMYAPIAYNGMNLGIDLNIASKSQQ</sequence>
<dbReference type="EMBL" id="HG996468">
    <property type="protein sequence ID" value="CAG1850695.1"/>
    <property type="molecule type" value="Genomic_DNA"/>
</dbReference>
<dbReference type="PROSITE" id="PS50888">
    <property type="entry name" value="BHLH"/>
    <property type="match status" value="1"/>
</dbReference>
<dbReference type="GO" id="GO:0003677">
    <property type="term" value="F:DNA binding"/>
    <property type="evidence" value="ECO:0007669"/>
    <property type="project" value="UniProtKB-KW"/>
</dbReference>
<evidence type="ECO:0000256" key="1">
    <source>
        <dbReference type="ARBA" id="ARBA00004123"/>
    </source>
</evidence>
<evidence type="ECO:0000256" key="4">
    <source>
        <dbReference type="ARBA" id="ARBA00023125"/>
    </source>
</evidence>
<dbReference type="SUPFAM" id="SSF47459">
    <property type="entry name" value="HLH, helix-loop-helix DNA-binding domain"/>
    <property type="match status" value="1"/>
</dbReference>
<dbReference type="SMART" id="SM00353">
    <property type="entry name" value="HLH"/>
    <property type="match status" value="1"/>
</dbReference>
<feature type="compositionally biased region" description="Polar residues" evidence="7">
    <location>
        <begin position="219"/>
        <end position="229"/>
    </location>
</feature>
<proteinExistence type="inferred from homology"/>
<keyword evidence="5" id="KW-0804">Transcription</keyword>
<gene>
    <name evidence="9" type="ORF">GSMUA_198710.1</name>
</gene>
<feature type="compositionally biased region" description="Polar residues" evidence="7">
    <location>
        <begin position="199"/>
        <end position="211"/>
    </location>
</feature>
<keyword evidence="4" id="KW-0238">DNA-binding</keyword>
<dbReference type="AlphaFoldDB" id="A0A8D7AP24"/>
<feature type="domain" description="BHLH" evidence="8">
    <location>
        <begin position="260"/>
        <end position="309"/>
    </location>
</feature>
<dbReference type="GO" id="GO:0003700">
    <property type="term" value="F:DNA-binding transcription factor activity"/>
    <property type="evidence" value="ECO:0007669"/>
    <property type="project" value="InterPro"/>
</dbReference>
<feature type="region of interest" description="Disordered" evidence="7">
    <location>
        <begin position="171"/>
        <end position="240"/>
    </location>
</feature>
<evidence type="ECO:0000256" key="7">
    <source>
        <dbReference type="SAM" id="MobiDB-lite"/>
    </source>
</evidence>
<organism evidence="9">
    <name type="scientific">Musa acuminata subsp. malaccensis</name>
    <name type="common">Wild banana</name>
    <name type="synonym">Musa malaccensis</name>
    <dbReference type="NCBI Taxonomy" id="214687"/>
    <lineage>
        <taxon>Eukaryota</taxon>
        <taxon>Viridiplantae</taxon>
        <taxon>Streptophyta</taxon>
        <taxon>Embryophyta</taxon>
        <taxon>Tracheophyta</taxon>
        <taxon>Spermatophyta</taxon>
        <taxon>Magnoliopsida</taxon>
        <taxon>Liliopsida</taxon>
        <taxon>Zingiberales</taxon>
        <taxon>Musaceae</taxon>
        <taxon>Musa</taxon>
    </lineage>
</organism>
<keyword evidence="6" id="KW-0539">Nucleus</keyword>
<dbReference type="GO" id="GO:0005634">
    <property type="term" value="C:nucleus"/>
    <property type="evidence" value="ECO:0007669"/>
    <property type="project" value="UniProtKB-SubCell"/>
</dbReference>
<name>A0A8D7AP24_MUSAM</name>
<dbReference type="InterPro" id="IPR045843">
    <property type="entry name" value="IND-like"/>
</dbReference>
<evidence type="ECO:0000259" key="8">
    <source>
        <dbReference type="PROSITE" id="PS50888"/>
    </source>
</evidence>
<dbReference type="InterPro" id="IPR011598">
    <property type="entry name" value="bHLH_dom"/>
</dbReference>
<dbReference type="FunFam" id="4.10.280.10:FF:000022">
    <property type="entry name" value="Basic helix-loop-helix transcription factor"/>
    <property type="match status" value="1"/>
</dbReference>
<accession>A0A8D7AP24</accession>
<keyword evidence="3" id="KW-0805">Transcription regulation</keyword>
<evidence type="ECO:0000256" key="6">
    <source>
        <dbReference type="ARBA" id="ARBA00023242"/>
    </source>
</evidence>
<dbReference type="InterPro" id="IPR036638">
    <property type="entry name" value="HLH_DNA-bd_sf"/>
</dbReference>